<keyword evidence="1" id="KW-0813">Transport</keyword>
<keyword evidence="2" id="KW-1185">Reference proteome</keyword>
<dbReference type="GeneID" id="103510343"/>
<reference evidence="3" key="1">
    <citation type="submission" date="2025-08" db="UniProtKB">
        <authorList>
            <consortium name="RefSeq"/>
        </authorList>
    </citation>
    <scope>IDENTIFICATION</scope>
</reference>
<dbReference type="AlphaFoldDB" id="A0A1S3D318"/>
<dbReference type="Proteomes" id="UP000079169">
    <property type="component" value="Unplaced"/>
</dbReference>
<keyword evidence="1" id="KW-0249">Electron transport</keyword>
<accession>A0A1S3D318</accession>
<proteinExistence type="inferred from homology"/>
<comment type="similarity">
    <text evidence="1">Belongs to the glutaredoxin family.</text>
</comment>
<evidence type="ECO:0000313" key="3">
    <source>
        <dbReference type="RefSeq" id="XP_008473217.2"/>
    </source>
</evidence>
<dbReference type="InterPro" id="IPR008554">
    <property type="entry name" value="Glutaredoxin-like"/>
</dbReference>
<dbReference type="STRING" id="121845.A0A1S3D318"/>
<sequence>MSVLLEKLPVKSTFITSQRKPMLNLFTKDPCPLCDELKLELTPYLDRVHLEEVYLTPESYWYKLYRYEIPVLFLGGRFVCRNRFNAQVFETLLKNIEKELQ</sequence>
<protein>
    <recommendedName>
        <fullName evidence="1">Glutaredoxin-like protein</fullName>
    </recommendedName>
</protein>
<dbReference type="PANTHER" id="PTHR33558:SF1">
    <property type="entry name" value="GLUTAREDOXIN-LIKE PROTEIN C5ORF63 HOMOLOG"/>
    <property type="match status" value="1"/>
</dbReference>
<name>A0A1S3D318_DIACI</name>
<evidence type="ECO:0000256" key="1">
    <source>
        <dbReference type="RuleBase" id="RU363082"/>
    </source>
</evidence>
<organism evidence="2 3">
    <name type="scientific">Diaphorina citri</name>
    <name type="common">Asian citrus psyllid</name>
    <dbReference type="NCBI Taxonomy" id="121845"/>
    <lineage>
        <taxon>Eukaryota</taxon>
        <taxon>Metazoa</taxon>
        <taxon>Ecdysozoa</taxon>
        <taxon>Arthropoda</taxon>
        <taxon>Hexapoda</taxon>
        <taxon>Insecta</taxon>
        <taxon>Pterygota</taxon>
        <taxon>Neoptera</taxon>
        <taxon>Paraneoptera</taxon>
        <taxon>Hemiptera</taxon>
        <taxon>Sternorrhyncha</taxon>
        <taxon>Psylloidea</taxon>
        <taxon>Psyllidae</taxon>
        <taxon>Diaphorininae</taxon>
        <taxon>Diaphorina</taxon>
    </lineage>
</organism>
<gene>
    <name evidence="3" type="primary">LOC103510343</name>
</gene>
<dbReference type="SUPFAM" id="SSF52833">
    <property type="entry name" value="Thioredoxin-like"/>
    <property type="match status" value="1"/>
</dbReference>
<dbReference type="Pfam" id="PF05768">
    <property type="entry name" value="Glrx-like"/>
    <property type="match status" value="1"/>
</dbReference>
<dbReference type="PaxDb" id="121845-A0A1S3D318"/>
<dbReference type="InterPro" id="IPR036249">
    <property type="entry name" value="Thioredoxin-like_sf"/>
</dbReference>
<dbReference type="KEGG" id="dci:103510343"/>
<dbReference type="RefSeq" id="XP_008473217.2">
    <property type="nucleotide sequence ID" value="XM_008474995.3"/>
</dbReference>
<dbReference type="InterPro" id="IPR052565">
    <property type="entry name" value="Glutaredoxin-like_YDR286C"/>
</dbReference>
<dbReference type="PANTHER" id="PTHR33558">
    <property type="entry name" value="GLUTAREDOXIN-LIKE PROTEIN C5ORF63 HOMOLOG"/>
    <property type="match status" value="1"/>
</dbReference>
<dbReference type="Gene3D" id="3.40.30.10">
    <property type="entry name" value="Glutaredoxin"/>
    <property type="match status" value="1"/>
</dbReference>
<evidence type="ECO:0000313" key="2">
    <source>
        <dbReference type="Proteomes" id="UP000079169"/>
    </source>
</evidence>